<accession>A2F713</accession>
<reference evidence="1" key="2">
    <citation type="journal article" date="2007" name="Science">
        <title>Draft genome sequence of the sexually transmitted pathogen Trichomonas vaginalis.</title>
        <authorList>
            <person name="Carlton J.M."/>
            <person name="Hirt R.P."/>
            <person name="Silva J.C."/>
            <person name="Delcher A.L."/>
            <person name="Schatz M."/>
            <person name="Zhao Q."/>
            <person name="Wortman J.R."/>
            <person name="Bidwell S.L."/>
            <person name="Alsmark U.C.M."/>
            <person name="Besteiro S."/>
            <person name="Sicheritz-Ponten T."/>
            <person name="Noel C.J."/>
            <person name="Dacks J.B."/>
            <person name="Foster P.G."/>
            <person name="Simillion C."/>
            <person name="Van de Peer Y."/>
            <person name="Miranda-Saavedra D."/>
            <person name="Barton G.J."/>
            <person name="Westrop G.D."/>
            <person name="Mueller S."/>
            <person name="Dessi D."/>
            <person name="Fiori P.L."/>
            <person name="Ren Q."/>
            <person name="Paulsen I."/>
            <person name="Zhang H."/>
            <person name="Bastida-Corcuera F.D."/>
            <person name="Simoes-Barbosa A."/>
            <person name="Brown M.T."/>
            <person name="Hayes R.D."/>
            <person name="Mukherjee M."/>
            <person name="Okumura C.Y."/>
            <person name="Schneider R."/>
            <person name="Smith A.J."/>
            <person name="Vanacova S."/>
            <person name="Villalvazo M."/>
            <person name="Haas B.J."/>
            <person name="Pertea M."/>
            <person name="Feldblyum T.V."/>
            <person name="Utterback T.R."/>
            <person name="Shu C.L."/>
            <person name="Osoegawa K."/>
            <person name="de Jong P.J."/>
            <person name="Hrdy I."/>
            <person name="Horvathova L."/>
            <person name="Zubacova Z."/>
            <person name="Dolezal P."/>
            <person name="Malik S.B."/>
            <person name="Logsdon J.M. Jr."/>
            <person name="Henze K."/>
            <person name="Gupta A."/>
            <person name="Wang C.C."/>
            <person name="Dunne R.L."/>
            <person name="Upcroft J.A."/>
            <person name="Upcroft P."/>
            <person name="White O."/>
            <person name="Salzberg S.L."/>
            <person name="Tang P."/>
            <person name="Chiu C.-H."/>
            <person name="Lee Y.-S."/>
            <person name="Embley T.M."/>
            <person name="Coombs G.H."/>
            <person name="Mottram J.C."/>
            <person name="Tachezy J."/>
            <person name="Fraser-Liggett C.M."/>
            <person name="Johnson P.J."/>
        </authorList>
    </citation>
    <scope>NUCLEOTIDE SEQUENCE [LARGE SCALE GENOMIC DNA]</scope>
    <source>
        <strain evidence="1">G3</strain>
    </source>
</reference>
<gene>
    <name evidence="1" type="ORF">TVAG_152370</name>
</gene>
<dbReference type="SUPFAM" id="SSF48403">
    <property type="entry name" value="Ankyrin repeat"/>
    <property type="match status" value="1"/>
</dbReference>
<proteinExistence type="predicted"/>
<evidence type="ECO:0000313" key="1">
    <source>
        <dbReference type="EMBL" id="EAX99318.1"/>
    </source>
</evidence>
<organism evidence="1 2">
    <name type="scientific">Trichomonas vaginalis (strain ATCC PRA-98 / G3)</name>
    <dbReference type="NCBI Taxonomy" id="412133"/>
    <lineage>
        <taxon>Eukaryota</taxon>
        <taxon>Metamonada</taxon>
        <taxon>Parabasalia</taxon>
        <taxon>Trichomonadida</taxon>
        <taxon>Trichomonadidae</taxon>
        <taxon>Trichomonas</taxon>
    </lineage>
</organism>
<dbReference type="AlphaFoldDB" id="A2F713"/>
<dbReference type="VEuPathDB" id="TrichDB:TVAG_152370"/>
<dbReference type="Gene3D" id="1.25.40.20">
    <property type="entry name" value="Ankyrin repeat-containing domain"/>
    <property type="match status" value="1"/>
</dbReference>
<dbReference type="SMR" id="A2F713"/>
<dbReference type="Proteomes" id="UP000001542">
    <property type="component" value="Unassembled WGS sequence"/>
</dbReference>
<reference evidence="1" key="1">
    <citation type="submission" date="2006-10" db="EMBL/GenBank/DDBJ databases">
        <authorList>
            <person name="Amadeo P."/>
            <person name="Zhao Q."/>
            <person name="Wortman J."/>
            <person name="Fraser-Liggett C."/>
            <person name="Carlton J."/>
        </authorList>
    </citation>
    <scope>NUCLEOTIDE SEQUENCE</scope>
    <source>
        <strain evidence="1">G3</strain>
    </source>
</reference>
<sequence>MNSWKDFILNNKIPTSKQYASLKRTVNTAIDGLFDEKGLQLINPKPIQLACLYKRANIIKLIGPDVDVNITDQIPPLHISIILNDIPTLVELVKLGVNKSILYLTSSPLHTALRYSDFSTFQYLFMSGFSATSFNENGDTVLHTAIKAKKQEYIQLLSTNKELLEFPNIFGQTPRMLLQDQQNTYKESSKFDDRDVSDIALQDLKKRVAILESAAHNLIKQLPQKLYESPGSCCKCKQNGAAICPVCKRIFCSVDWITHVMNGCKNSM</sequence>
<dbReference type="STRING" id="5722.A2F713"/>
<dbReference type="InterPro" id="IPR036770">
    <property type="entry name" value="Ankyrin_rpt-contain_sf"/>
</dbReference>
<dbReference type="EMBL" id="DS113642">
    <property type="protein sequence ID" value="EAX99318.1"/>
    <property type="molecule type" value="Genomic_DNA"/>
</dbReference>
<protein>
    <submittedName>
        <fullName evidence="1">Uncharacterized protein</fullName>
    </submittedName>
</protein>
<name>A2F713_TRIV3</name>
<dbReference type="InParanoid" id="A2F713"/>
<keyword evidence="2" id="KW-1185">Reference proteome</keyword>
<evidence type="ECO:0000313" key="2">
    <source>
        <dbReference type="Proteomes" id="UP000001542"/>
    </source>
</evidence>